<dbReference type="STRING" id="537007.BLAHAN_04031"/>
<feature type="transmembrane region" description="Helical" evidence="1">
    <location>
        <begin position="209"/>
        <end position="229"/>
    </location>
</feature>
<protein>
    <submittedName>
        <fullName evidence="2">Peptidase, A24 family</fullName>
    </submittedName>
</protein>
<accession>C9L3T5</accession>
<sequence>MMKMLEGIMIILMLILCVQAGKTDIRDGKVYNKTLLFFGFIGIALDVLYYSAFNKTMFVPFMINLAVMIVASLVLFYSHSFAGGDCKLLMVLTLFYPANYYISYSGSLITVVFTVGIALFFGYIYLLATSIYELIIKKNNMSVSYVKGYFMAFFKSFGTAIVYISVVTLSVSVLAFWGITLPIWLVRILCILTSLIIGKYPFFKKKIVIGMMVGLDLILSILLKTIPFSIHPENYVLVIVLLVCQMTIKTSLYQEVKISDLKKGMILTMGSSLLMQNSRVRGLPKISSEDLRDRLTEDEIVSINRWAKSRKIESLSIVKKIPFATFIACGYICYLIFWRILKWC</sequence>
<proteinExistence type="predicted"/>
<keyword evidence="1" id="KW-0472">Membrane</keyword>
<comment type="caution">
    <text evidence="2">The sequence shown here is derived from an EMBL/GenBank/DDBJ whole genome shotgun (WGS) entry which is preliminary data.</text>
</comment>
<evidence type="ECO:0000313" key="2">
    <source>
        <dbReference type="EMBL" id="EEX23245.1"/>
    </source>
</evidence>
<feature type="transmembrane region" description="Helical" evidence="1">
    <location>
        <begin position="30"/>
        <end position="49"/>
    </location>
</feature>
<keyword evidence="1" id="KW-1133">Transmembrane helix</keyword>
<feature type="transmembrane region" description="Helical" evidence="1">
    <location>
        <begin position="321"/>
        <end position="341"/>
    </location>
</feature>
<dbReference type="Proteomes" id="UP000003755">
    <property type="component" value="Unassembled WGS sequence"/>
</dbReference>
<feature type="transmembrane region" description="Helical" evidence="1">
    <location>
        <begin position="61"/>
        <end position="81"/>
    </location>
</feature>
<name>C9L3T5_BLAHA</name>
<dbReference type="eggNOG" id="ENOG502ZA0N">
    <property type="taxonomic scope" value="Bacteria"/>
</dbReference>
<dbReference type="Gene3D" id="1.20.120.1220">
    <property type="match status" value="1"/>
</dbReference>
<feature type="transmembrane region" description="Helical" evidence="1">
    <location>
        <begin position="175"/>
        <end position="197"/>
    </location>
</feature>
<reference evidence="2" key="1">
    <citation type="submission" date="2009-09" db="EMBL/GenBank/DDBJ databases">
        <authorList>
            <person name="Weinstock G."/>
            <person name="Sodergren E."/>
            <person name="Clifton S."/>
            <person name="Fulton L."/>
            <person name="Fulton B."/>
            <person name="Courtney L."/>
            <person name="Fronick C."/>
            <person name="Harrison M."/>
            <person name="Strong C."/>
            <person name="Farmer C."/>
            <person name="Delahaunty K."/>
            <person name="Markovic C."/>
            <person name="Hall O."/>
            <person name="Minx P."/>
            <person name="Tomlinson C."/>
            <person name="Mitreva M."/>
            <person name="Nelson J."/>
            <person name="Hou S."/>
            <person name="Wollam A."/>
            <person name="Pepin K.H."/>
            <person name="Johnson M."/>
            <person name="Bhonagiri V."/>
            <person name="Nash W.E."/>
            <person name="Warren W."/>
            <person name="Chinwalla A."/>
            <person name="Mardis E.R."/>
            <person name="Wilson R.K."/>
        </authorList>
    </citation>
    <scope>NUCLEOTIDE SEQUENCE [LARGE SCALE GENOMIC DNA]</scope>
    <source>
        <strain evidence="2">DSM 20583</strain>
    </source>
</reference>
<dbReference type="EMBL" id="ABYU02000002">
    <property type="protein sequence ID" value="EEX23245.1"/>
    <property type="molecule type" value="Genomic_DNA"/>
</dbReference>
<dbReference type="RefSeq" id="WP_003019296.1">
    <property type="nucleotide sequence ID" value="NZ_CP022413.2"/>
</dbReference>
<evidence type="ECO:0000313" key="3">
    <source>
        <dbReference type="Proteomes" id="UP000003755"/>
    </source>
</evidence>
<organism evidence="2 3">
    <name type="scientific">Blautia hansenii DSM 20583</name>
    <dbReference type="NCBI Taxonomy" id="537007"/>
    <lineage>
        <taxon>Bacteria</taxon>
        <taxon>Bacillati</taxon>
        <taxon>Bacillota</taxon>
        <taxon>Clostridia</taxon>
        <taxon>Lachnospirales</taxon>
        <taxon>Lachnospiraceae</taxon>
        <taxon>Blautia</taxon>
    </lineage>
</organism>
<dbReference type="AlphaFoldDB" id="C9L3T5"/>
<keyword evidence="3" id="KW-1185">Reference proteome</keyword>
<feature type="transmembrane region" description="Helical" evidence="1">
    <location>
        <begin position="235"/>
        <end position="253"/>
    </location>
</feature>
<evidence type="ECO:0000256" key="1">
    <source>
        <dbReference type="SAM" id="Phobius"/>
    </source>
</evidence>
<feature type="transmembrane region" description="Helical" evidence="1">
    <location>
        <begin position="149"/>
        <end position="169"/>
    </location>
</feature>
<gene>
    <name evidence="2" type="ORF">BLAHAN_04031</name>
</gene>
<keyword evidence="1" id="KW-0812">Transmembrane</keyword>
<dbReference type="HOGENOM" id="CLU_805786_0_0_9"/>
<feature type="transmembrane region" description="Helical" evidence="1">
    <location>
        <begin position="101"/>
        <end position="128"/>
    </location>
</feature>